<evidence type="ECO:0000256" key="13">
    <source>
        <dbReference type="ARBA" id="ARBA00022882"/>
    </source>
</evidence>
<evidence type="ECO:0000256" key="4">
    <source>
        <dbReference type="ARBA" id="ARBA00022448"/>
    </source>
</evidence>
<dbReference type="Pfam" id="PF13499">
    <property type="entry name" value="EF-hand_7"/>
    <property type="match status" value="2"/>
</dbReference>
<keyword evidence="12" id="KW-0106">Calcium</keyword>
<keyword evidence="6" id="KW-0488">Methylation</keyword>
<evidence type="ECO:0000256" key="16">
    <source>
        <dbReference type="ARBA" id="ARBA00023065"/>
    </source>
</evidence>
<dbReference type="PROSITE" id="PS50222">
    <property type="entry name" value="EF_HAND_2"/>
    <property type="match status" value="4"/>
</dbReference>
<dbReference type="PROSITE" id="PS00018">
    <property type="entry name" value="EF_HAND_1"/>
    <property type="match status" value="4"/>
</dbReference>
<dbReference type="CDD" id="cd00051">
    <property type="entry name" value="EFh"/>
    <property type="match status" value="2"/>
</dbReference>
<dbReference type="EMBL" id="JAPTMU010000011">
    <property type="protein sequence ID" value="KAJ4935765.1"/>
    <property type="molecule type" value="Genomic_DNA"/>
</dbReference>
<keyword evidence="24" id="KW-1185">Reference proteome</keyword>
<feature type="domain" description="EF-hand" evidence="22">
    <location>
        <begin position="411"/>
        <end position="446"/>
    </location>
</feature>
<dbReference type="InterPro" id="IPR011992">
    <property type="entry name" value="EF-hand-dom_pair"/>
</dbReference>
<comment type="function">
    <text evidence="20">Calmodulin acts as part of a calcium signal transduction pathway by mediating the control of a large number of enzymes, ion channels, aquaporins and other proteins through calcium-binding. Calcium-binding is required for the activation of calmodulin. Among the enzymes to be stimulated by the calmodulin-calcium complex are a number of protein kinases, such as myosin light-chain kinases and calmodulin-dependent protein kinase type II (CaMK2), and phosphatases.</text>
</comment>
<dbReference type="GO" id="GO:0005737">
    <property type="term" value="C:cytoplasm"/>
    <property type="evidence" value="ECO:0007669"/>
    <property type="project" value="UniProtKB-ARBA"/>
</dbReference>
<dbReference type="PRINTS" id="PR01333">
    <property type="entry name" value="2POREKCHANEL"/>
</dbReference>
<keyword evidence="13" id="KW-0851">Voltage-gated channel</keyword>
<accession>A0AAD6FHT1</accession>
<dbReference type="PRINTS" id="PR01588">
    <property type="entry name" value="THIKCHANNEL"/>
</dbReference>
<dbReference type="InterPro" id="IPR018247">
    <property type="entry name" value="EF_Hand_1_Ca_BS"/>
</dbReference>
<dbReference type="SMART" id="SM00054">
    <property type="entry name" value="EFh"/>
    <property type="match status" value="4"/>
</dbReference>
<protein>
    <recommendedName>
        <fullName evidence="22">EF-hand domain-containing protein</fullName>
    </recommendedName>
</protein>
<evidence type="ECO:0000313" key="24">
    <source>
        <dbReference type="Proteomes" id="UP001219934"/>
    </source>
</evidence>
<evidence type="ECO:0000256" key="1">
    <source>
        <dbReference type="ARBA" id="ARBA00004651"/>
    </source>
</evidence>
<keyword evidence="10" id="KW-0677">Repeat</keyword>
<keyword evidence="18" id="KW-0407">Ion channel</keyword>
<comment type="similarity">
    <text evidence="2">Belongs to the two pore domain potassium channel (TC 1.A.1.8) family.</text>
</comment>
<dbReference type="GO" id="GO:0005267">
    <property type="term" value="F:potassium channel activity"/>
    <property type="evidence" value="ECO:0007669"/>
    <property type="project" value="UniProtKB-KW"/>
</dbReference>
<dbReference type="InterPro" id="IPR050230">
    <property type="entry name" value="CALM/Myosin/TropC-like"/>
</dbReference>
<keyword evidence="8 21" id="KW-0812">Transmembrane</keyword>
<evidence type="ECO:0000256" key="2">
    <source>
        <dbReference type="ARBA" id="ARBA00006666"/>
    </source>
</evidence>
<dbReference type="Proteomes" id="UP001219934">
    <property type="component" value="Unassembled WGS sequence"/>
</dbReference>
<evidence type="ECO:0000256" key="3">
    <source>
        <dbReference type="ARBA" id="ARBA00009763"/>
    </source>
</evidence>
<proteinExistence type="inferred from homology"/>
<dbReference type="PANTHER" id="PTHR23048:SF0">
    <property type="entry name" value="CALMODULIN LIKE 3"/>
    <property type="match status" value="1"/>
</dbReference>
<dbReference type="InterPro" id="IPR003280">
    <property type="entry name" value="2pore_dom_K_chnl"/>
</dbReference>
<feature type="transmembrane region" description="Helical" evidence="21">
    <location>
        <begin position="128"/>
        <end position="147"/>
    </location>
</feature>
<feature type="transmembrane region" description="Helical" evidence="21">
    <location>
        <begin position="168"/>
        <end position="189"/>
    </location>
</feature>
<dbReference type="Pfam" id="PF07885">
    <property type="entry name" value="Ion_trans_2"/>
    <property type="match status" value="1"/>
</dbReference>
<dbReference type="InterPro" id="IPR013099">
    <property type="entry name" value="K_chnl_dom"/>
</dbReference>
<evidence type="ECO:0000256" key="20">
    <source>
        <dbReference type="ARBA" id="ARBA00037485"/>
    </source>
</evidence>
<dbReference type="Gene3D" id="1.10.287.70">
    <property type="match status" value="1"/>
</dbReference>
<keyword evidence="5" id="KW-1003">Cell membrane</keyword>
<dbReference type="GO" id="GO:0034702">
    <property type="term" value="C:monoatomic ion channel complex"/>
    <property type="evidence" value="ECO:0007669"/>
    <property type="project" value="UniProtKB-KW"/>
</dbReference>
<evidence type="ECO:0000256" key="7">
    <source>
        <dbReference type="ARBA" id="ARBA00022538"/>
    </source>
</evidence>
<dbReference type="Gene3D" id="1.10.238.10">
    <property type="entry name" value="EF-hand"/>
    <property type="match status" value="3"/>
</dbReference>
<dbReference type="GO" id="GO:0016460">
    <property type="term" value="C:myosin II complex"/>
    <property type="evidence" value="ECO:0007669"/>
    <property type="project" value="TreeGrafter"/>
</dbReference>
<reference evidence="23" key="1">
    <citation type="submission" date="2022-11" db="EMBL/GenBank/DDBJ databases">
        <title>Chromosome-level genome of Pogonophryne albipinna.</title>
        <authorList>
            <person name="Jo E."/>
        </authorList>
    </citation>
    <scope>NUCLEOTIDE SEQUENCE</scope>
    <source>
        <strain evidence="23">SGF0006</strain>
        <tissue evidence="23">Muscle</tissue>
    </source>
</reference>
<keyword evidence="11" id="KW-0631">Potassium channel</keyword>
<keyword evidence="15 21" id="KW-1133">Transmembrane helix</keyword>
<feature type="transmembrane region" description="Helical" evidence="21">
    <location>
        <begin position="21"/>
        <end position="42"/>
    </location>
</feature>
<sequence>MKTYFSCCCPSLIPSRETARISLLCVLIALYMLAGAALFSSLERPAELKAHQLWERRLRDFSYEHNINLEYLKSLLCHYEEARTAGIRAEQGRALWDIHGAFYFVGTVVSTIGFGVTAPITVTGKALLVLYGLLGCSATILFFNLFLERHSGFGDFVSGQREHHEDTWAYQVANCLLMLLGVCCTYSLFNTISVIIKQGLDWMLRTLAWNPHCGRVSEVHRADLAPRGSLLLGCLRDSDRASTQKNSREVTWEQWKRVKSTNGEKTFANVVKQTQTGTIKELIDLFSQKLEALAIHQFNWLHQAEQFRLLKLNITECEAPAQITHREVSCFCKRLEMSPCPCYKPVTIDLRNTVHHTENQPRSLPEPPREQESVLDLCGKFVIVPYDELPYVGQVLKVVGEELQADQLTEEQIAEFKEAFSLFDKDGDGTITTKELGTVMRSLGQNPTEAELQDMINEVDADGNGTIDFPEFLTMMARKMKDTDSEEEIREAFRVFDKDGNGYISAAELRHVMTNLGEKLTDEEVDEMIREADIDGDGQVNYEEFVQMMTAK</sequence>
<dbReference type="SUPFAM" id="SSF47473">
    <property type="entry name" value="EF-hand"/>
    <property type="match status" value="1"/>
</dbReference>
<keyword evidence="9" id="KW-0479">Metal-binding</keyword>
<dbReference type="InterPro" id="IPR002048">
    <property type="entry name" value="EF_hand_dom"/>
</dbReference>
<dbReference type="GO" id="GO:0005886">
    <property type="term" value="C:plasma membrane"/>
    <property type="evidence" value="ECO:0007669"/>
    <property type="project" value="UniProtKB-SubCell"/>
</dbReference>
<evidence type="ECO:0000256" key="17">
    <source>
        <dbReference type="ARBA" id="ARBA00023136"/>
    </source>
</evidence>
<evidence type="ECO:0000256" key="15">
    <source>
        <dbReference type="ARBA" id="ARBA00022989"/>
    </source>
</evidence>
<dbReference type="SUPFAM" id="SSF81324">
    <property type="entry name" value="Voltage-gated potassium channels"/>
    <property type="match status" value="1"/>
</dbReference>
<dbReference type="GO" id="GO:0005509">
    <property type="term" value="F:calcium ion binding"/>
    <property type="evidence" value="ECO:0007669"/>
    <property type="project" value="InterPro"/>
</dbReference>
<feature type="transmembrane region" description="Helical" evidence="21">
    <location>
        <begin position="101"/>
        <end position="122"/>
    </location>
</feature>
<organism evidence="23 24">
    <name type="scientific">Pogonophryne albipinna</name>
    <dbReference type="NCBI Taxonomy" id="1090488"/>
    <lineage>
        <taxon>Eukaryota</taxon>
        <taxon>Metazoa</taxon>
        <taxon>Chordata</taxon>
        <taxon>Craniata</taxon>
        <taxon>Vertebrata</taxon>
        <taxon>Euteleostomi</taxon>
        <taxon>Actinopterygii</taxon>
        <taxon>Neopterygii</taxon>
        <taxon>Teleostei</taxon>
        <taxon>Neoteleostei</taxon>
        <taxon>Acanthomorphata</taxon>
        <taxon>Eupercaria</taxon>
        <taxon>Perciformes</taxon>
        <taxon>Notothenioidei</taxon>
        <taxon>Pogonophryne</taxon>
    </lineage>
</organism>
<gene>
    <name evidence="23" type="ORF">JOQ06_017293</name>
</gene>
<keyword evidence="4" id="KW-0813">Transport</keyword>
<evidence type="ECO:0000256" key="5">
    <source>
        <dbReference type="ARBA" id="ARBA00022475"/>
    </source>
</evidence>
<dbReference type="FunFam" id="1.10.238.10:FF:000527">
    <property type="entry name" value="Calmodulin-3"/>
    <property type="match status" value="1"/>
</dbReference>
<keyword evidence="16" id="KW-0406">Ion transport</keyword>
<feature type="domain" description="EF-hand" evidence="22">
    <location>
        <begin position="484"/>
        <end position="519"/>
    </location>
</feature>
<feature type="domain" description="EF-hand" evidence="22">
    <location>
        <begin position="520"/>
        <end position="552"/>
    </location>
</feature>
<dbReference type="AlphaFoldDB" id="A0AAD6FHT1"/>
<evidence type="ECO:0000256" key="18">
    <source>
        <dbReference type="ARBA" id="ARBA00023303"/>
    </source>
</evidence>
<dbReference type="PANTHER" id="PTHR23048">
    <property type="entry name" value="MYOSIN LIGHT CHAIN 1, 3"/>
    <property type="match status" value="1"/>
</dbReference>
<feature type="domain" description="EF-hand" evidence="22">
    <location>
        <begin position="447"/>
        <end position="482"/>
    </location>
</feature>
<evidence type="ECO:0000256" key="14">
    <source>
        <dbReference type="ARBA" id="ARBA00022958"/>
    </source>
</evidence>
<evidence type="ECO:0000256" key="19">
    <source>
        <dbReference type="ARBA" id="ARBA00034430"/>
    </source>
</evidence>
<evidence type="ECO:0000256" key="9">
    <source>
        <dbReference type="ARBA" id="ARBA00022723"/>
    </source>
</evidence>
<comment type="subcellular location">
    <subcellularLocation>
        <location evidence="1">Cell membrane</location>
        <topology evidence="1">Multi-pass membrane protein</topology>
    </subcellularLocation>
</comment>
<name>A0AAD6FHT1_9TELE</name>
<evidence type="ECO:0000256" key="12">
    <source>
        <dbReference type="ARBA" id="ARBA00022837"/>
    </source>
</evidence>
<comment type="caution">
    <text evidence="23">The sequence shown here is derived from an EMBL/GenBank/DDBJ whole genome shotgun (WGS) entry which is preliminary data.</text>
</comment>
<evidence type="ECO:0000256" key="21">
    <source>
        <dbReference type="SAM" id="Phobius"/>
    </source>
</evidence>
<keyword evidence="17 21" id="KW-0472">Membrane</keyword>
<evidence type="ECO:0000256" key="8">
    <source>
        <dbReference type="ARBA" id="ARBA00022692"/>
    </source>
</evidence>
<evidence type="ECO:0000313" key="23">
    <source>
        <dbReference type="EMBL" id="KAJ4935765.1"/>
    </source>
</evidence>
<keyword evidence="14" id="KW-0630">Potassium</keyword>
<evidence type="ECO:0000256" key="6">
    <source>
        <dbReference type="ARBA" id="ARBA00022481"/>
    </source>
</evidence>
<evidence type="ECO:0000256" key="11">
    <source>
        <dbReference type="ARBA" id="ARBA00022826"/>
    </source>
</evidence>
<evidence type="ECO:0000259" key="22">
    <source>
        <dbReference type="PROSITE" id="PS50222"/>
    </source>
</evidence>
<comment type="catalytic activity">
    <reaction evidence="19">
        <text>K(+)(in) = K(+)(out)</text>
        <dbReference type="Rhea" id="RHEA:29463"/>
        <dbReference type="ChEBI" id="CHEBI:29103"/>
    </reaction>
</comment>
<evidence type="ECO:0000256" key="10">
    <source>
        <dbReference type="ARBA" id="ARBA00022737"/>
    </source>
</evidence>
<comment type="similarity">
    <text evidence="3">Belongs to the calmodulin family.</text>
</comment>
<dbReference type="InterPro" id="IPR005410">
    <property type="entry name" value="2pore_dom_K_chnl_THIK"/>
</dbReference>
<keyword evidence="7" id="KW-0633">Potassium transport</keyword>